<dbReference type="SUPFAM" id="SSF88946">
    <property type="entry name" value="Sigma2 domain of RNA polymerase sigma factors"/>
    <property type="match status" value="1"/>
</dbReference>
<keyword evidence="3" id="KW-0731">Sigma factor</keyword>
<evidence type="ECO:0000256" key="3">
    <source>
        <dbReference type="ARBA" id="ARBA00023082"/>
    </source>
</evidence>
<dbReference type="RefSeq" id="WP_200615525.1">
    <property type="nucleotide sequence ID" value="NZ_CP071518.1"/>
</dbReference>
<evidence type="ECO:0000256" key="4">
    <source>
        <dbReference type="ARBA" id="ARBA00023163"/>
    </source>
</evidence>
<dbReference type="GO" id="GO:0016987">
    <property type="term" value="F:sigma factor activity"/>
    <property type="evidence" value="ECO:0007669"/>
    <property type="project" value="UniProtKB-KW"/>
</dbReference>
<dbReference type="NCBIfam" id="TIGR02999">
    <property type="entry name" value="Sig-70_X6"/>
    <property type="match status" value="1"/>
</dbReference>
<dbReference type="SUPFAM" id="SSF88659">
    <property type="entry name" value="Sigma3 and sigma4 domains of RNA polymerase sigma factors"/>
    <property type="match status" value="1"/>
</dbReference>
<dbReference type="KEGG" id="lsf:I8J32_001950"/>
<reference evidence="7 8" key="1">
    <citation type="submission" date="2021-03" db="EMBL/GenBank/DDBJ databases">
        <title>Lysobacter sp. nov. isolated from soil of gangwondo yeongwol, south Korea.</title>
        <authorList>
            <person name="Kim K.R."/>
            <person name="Kim K.H."/>
            <person name="Jeon C.O."/>
        </authorList>
    </citation>
    <scope>NUCLEOTIDE SEQUENCE [LARGE SCALE GENOMIC DNA]</scope>
    <source>
        <strain evidence="7 8">R19</strain>
    </source>
</reference>
<feature type="region of interest" description="Disordered" evidence="5">
    <location>
        <begin position="1"/>
        <end position="21"/>
    </location>
</feature>
<proteinExistence type="inferred from homology"/>
<dbReference type="EMBL" id="CP071518">
    <property type="protein sequence ID" value="QSX78728.1"/>
    <property type="molecule type" value="Genomic_DNA"/>
</dbReference>
<dbReference type="PANTHER" id="PTHR43133:SF39">
    <property type="entry name" value="SIMILAR TO RNA POLYMERASE SIGMA-E FACTOR"/>
    <property type="match status" value="1"/>
</dbReference>
<keyword evidence="2" id="KW-0805">Transcription regulation</keyword>
<sequence length="219" mass="23205">MSDANPPPSAPPSPALTPDHDSAGVTRLLRQAREGDAAAGDAAYGLIYDQLRRAAHRQLRGNASQTLCTTALVSEAWLKLSGARLEVSDRDHYLALATRAMRQIVVDKARRAVADKRGGQDGLRITLDTALHAPDVGEDVLALDAALERLARVDPRLAKVVEWRYFGGLTDAQMAGLLGVTERTINRDWRKARAFLYGQIGGDMAGGADADGGGGGGPA</sequence>
<feature type="domain" description="RNA polymerase sigma-70 ECF-like HTH" evidence="6">
    <location>
        <begin position="24"/>
        <end position="196"/>
    </location>
</feature>
<dbReference type="GO" id="GO:0006352">
    <property type="term" value="P:DNA-templated transcription initiation"/>
    <property type="evidence" value="ECO:0007669"/>
    <property type="project" value="InterPro"/>
</dbReference>
<accession>A0A975ASX9</accession>
<dbReference type="PANTHER" id="PTHR43133">
    <property type="entry name" value="RNA POLYMERASE ECF-TYPE SIGMA FACTO"/>
    <property type="match status" value="1"/>
</dbReference>
<dbReference type="InterPro" id="IPR053812">
    <property type="entry name" value="HTH_Sigma70_ECF-like"/>
</dbReference>
<dbReference type="InterPro" id="IPR011517">
    <property type="entry name" value="RNA_pol_sigma70_ECF-like"/>
</dbReference>
<dbReference type="AlphaFoldDB" id="A0A975ASX9"/>
<dbReference type="InterPro" id="IPR013324">
    <property type="entry name" value="RNA_pol_sigma_r3/r4-like"/>
</dbReference>
<protein>
    <recommendedName>
        <fullName evidence="6">RNA polymerase sigma-70 ECF-like HTH domain-containing protein</fullName>
    </recommendedName>
</protein>
<comment type="similarity">
    <text evidence="1">Belongs to the sigma-70 factor family. ECF subfamily.</text>
</comment>
<keyword evidence="8" id="KW-1185">Reference proteome</keyword>
<dbReference type="InterPro" id="IPR036388">
    <property type="entry name" value="WH-like_DNA-bd_sf"/>
</dbReference>
<feature type="compositionally biased region" description="Pro residues" evidence="5">
    <location>
        <begin position="1"/>
        <end position="15"/>
    </location>
</feature>
<keyword evidence="4" id="KW-0804">Transcription</keyword>
<dbReference type="Gene3D" id="1.10.10.10">
    <property type="entry name" value="Winged helix-like DNA-binding domain superfamily/Winged helix DNA-binding domain"/>
    <property type="match status" value="1"/>
</dbReference>
<name>A0A975ASX9_9GAMM</name>
<dbReference type="Pfam" id="PF07638">
    <property type="entry name" value="Sigma70_ECF"/>
    <property type="match status" value="1"/>
</dbReference>
<dbReference type="Proteomes" id="UP000639274">
    <property type="component" value="Chromosome"/>
</dbReference>
<evidence type="ECO:0000313" key="7">
    <source>
        <dbReference type="EMBL" id="QSX78728.1"/>
    </source>
</evidence>
<gene>
    <name evidence="7" type="ORF">I8J32_001950</name>
</gene>
<organism evidence="7 8">
    <name type="scientific">Agrilutibacter solisilvae</name>
    <dbReference type="NCBI Taxonomy" id="2763317"/>
    <lineage>
        <taxon>Bacteria</taxon>
        <taxon>Pseudomonadati</taxon>
        <taxon>Pseudomonadota</taxon>
        <taxon>Gammaproteobacteria</taxon>
        <taxon>Lysobacterales</taxon>
        <taxon>Lysobacteraceae</taxon>
        <taxon>Agrilutibacter</taxon>
    </lineage>
</organism>
<evidence type="ECO:0000256" key="5">
    <source>
        <dbReference type="SAM" id="MobiDB-lite"/>
    </source>
</evidence>
<evidence type="ECO:0000256" key="2">
    <source>
        <dbReference type="ARBA" id="ARBA00023015"/>
    </source>
</evidence>
<dbReference type="InterPro" id="IPR039425">
    <property type="entry name" value="RNA_pol_sigma-70-like"/>
</dbReference>
<dbReference type="InterPro" id="IPR013325">
    <property type="entry name" value="RNA_pol_sigma_r2"/>
</dbReference>
<evidence type="ECO:0000259" key="6">
    <source>
        <dbReference type="Pfam" id="PF07638"/>
    </source>
</evidence>
<evidence type="ECO:0000313" key="8">
    <source>
        <dbReference type="Proteomes" id="UP000639274"/>
    </source>
</evidence>
<evidence type="ECO:0000256" key="1">
    <source>
        <dbReference type="ARBA" id="ARBA00010641"/>
    </source>
</evidence>